<evidence type="ECO:0000313" key="1">
    <source>
        <dbReference type="Proteomes" id="UP000887581"/>
    </source>
</evidence>
<accession>A0A915Q1U8</accession>
<dbReference type="AlphaFoldDB" id="A0A915Q1U8"/>
<sequence>MVTMSMDTLLKIYNQMEKDDPQAEDDQPVSFVVWNTQVAPFTPNLMNEAIYSTEVIDIATPSQSPSGISEYSIIIPHRHHRTYVGERFGTFPRLSKLHHSHGYYY</sequence>
<evidence type="ECO:0000313" key="2">
    <source>
        <dbReference type="WBParaSite" id="sdigi.contig599.g9166.t1"/>
    </source>
</evidence>
<protein>
    <submittedName>
        <fullName evidence="2">Uncharacterized protein</fullName>
    </submittedName>
</protein>
<keyword evidence="1" id="KW-1185">Reference proteome</keyword>
<organism evidence="1 2">
    <name type="scientific">Setaria digitata</name>
    <dbReference type="NCBI Taxonomy" id="48799"/>
    <lineage>
        <taxon>Eukaryota</taxon>
        <taxon>Metazoa</taxon>
        <taxon>Ecdysozoa</taxon>
        <taxon>Nematoda</taxon>
        <taxon>Chromadorea</taxon>
        <taxon>Rhabditida</taxon>
        <taxon>Spirurina</taxon>
        <taxon>Spiruromorpha</taxon>
        <taxon>Filarioidea</taxon>
        <taxon>Setariidae</taxon>
        <taxon>Setaria</taxon>
    </lineage>
</organism>
<proteinExistence type="predicted"/>
<name>A0A915Q1U8_9BILA</name>
<reference evidence="2" key="1">
    <citation type="submission" date="2022-11" db="UniProtKB">
        <authorList>
            <consortium name="WormBaseParasite"/>
        </authorList>
    </citation>
    <scope>IDENTIFICATION</scope>
</reference>
<dbReference type="WBParaSite" id="sdigi.contig599.g9166.t1">
    <property type="protein sequence ID" value="sdigi.contig599.g9166.t1"/>
    <property type="gene ID" value="sdigi.contig599.g9166"/>
</dbReference>
<dbReference type="Proteomes" id="UP000887581">
    <property type="component" value="Unplaced"/>
</dbReference>